<evidence type="ECO:0000313" key="1">
    <source>
        <dbReference type="EMBL" id="GHE18543.1"/>
    </source>
</evidence>
<keyword evidence="2" id="KW-1185">Reference proteome</keyword>
<dbReference type="Proteomes" id="UP000597341">
    <property type="component" value="Unassembled WGS sequence"/>
</dbReference>
<dbReference type="RefSeq" id="WP_229856639.1">
    <property type="nucleotide sequence ID" value="NZ_BNAD01000011.1"/>
</dbReference>
<gene>
    <name evidence="1" type="ORF">GCM10011376_31530</name>
</gene>
<name>A0ABQ3HNT0_9ACTN</name>
<proteinExistence type="predicted"/>
<accession>A0ABQ3HNT0</accession>
<evidence type="ECO:0000313" key="2">
    <source>
        <dbReference type="Proteomes" id="UP000597341"/>
    </source>
</evidence>
<protein>
    <recommendedName>
        <fullName evidence="3">Methionine and alanine importer, small subunit</fullName>
    </recommendedName>
</protein>
<sequence length="48" mass="5093">MSYDMSSSLLTVIGVLAGIGALLYVMAALDPTSTPKPTHRAERRNAES</sequence>
<comment type="caution">
    <text evidence="1">The sequence shown here is derived from an EMBL/GenBank/DDBJ whole genome shotgun (WGS) entry which is preliminary data.</text>
</comment>
<organism evidence="1 2">
    <name type="scientific">Nocardioides flavus</name>
    <name type="common">ex Wang et al. 2016</name>
    <dbReference type="NCBI Taxonomy" id="2058780"/>
    <lineage>
        <taxon>Bacteria</taxon>
        <taxon>Bacillati</taxon>
        <taxon>Actinomycetota</taxon>
        <taxon>Actinomycetes</taxon>
        <taxon>Propionibacteriales</taxon>
        <taxon>Nocardioidaceae</taxon>
        <taxon>Nocardioides</taxon>
    </lineage>
</organism>
<reference evidence="2" key="1">
    <citation type="journal article" date="2019" name="Int. J. Syst. Evol. Microbiol.">
        <title>The Global Catalogue of Microorganisms (GCM) 10K type strain sequencing project: providing services to taxonomists for standard genome sequencing and annotation.</title>
        <authorList>
            <consortium name="The Broad Institute Genomics Platform"/>
            <consortium name="The Broad Institute Genome Sequencing Center for Infectious Disease"/>
            <person name="Wu L."/>
            <person name="Ma J."/>
        </authorList>
    </citation>
    <scope>NUCLEOTIDE SEQUENCE [LARGE SCALE GENOMIC DNA]</scope>
    <source>
        <strain evidence="2">CGMCC 1.12791</strain>
    </source>
</reference>
<dbReference type="EMBL" id="BNAD01000011">
    <property type="protein sequence ID" value="GHE18543.1"/>
    <property type="molecule type" value="Genomic_DNA"/>
</dbReference>
<evidence type="ECO:0008006" key="3">
    <source>
        <dbReference type="Google" id="ProtNLM"/>
    </source>
</evidence>